<keyword evidence="5" id="KW-1185">Reference proteome</keyword>
<dbReference type="RefSeq" id="WP_006294118.1">
    <property type="nucleotide sequence ID" value="NZ_ABXB03000001.1"/>
</dbReference>
<name>D1NSF7_9BIFI</name>
<evidence type="ECO:0000313" key="4">
    <source>
        <dbReference type="Proteomes" id="UP000003656"/>
    </source>
</evidence>
<feature type="transmembrane region" description="Helical" evidence="1">
    <location>
        <begin position="128"/>
        <end position="151"/>
    </location>
</feature>
<organism evidence="2 4">
    <name type="scientific">Bifidobacterium gallicum DSM 20093 = LMG 11596</name>
    <dbReference type="NCBI Taxonomy" id="561180"/>
    <lineage>
        <taxon>Bacteria</taxon>
        <taxon>Bacillati</taxon>
        <taxon>Actinomycetota</taxon>
        <taxon>Actinomycetes</taxon>
        <taxon>Bifidobacteriales</taxon>
        <taxon>Bifidobacteriaceae</taxon>
        <taxon>Bifidobacterium</taxon>
    </lineage>
</organism>
<sequence>MNTPLDSLTKVLAKIVEILHWIAAVCALVLFVSSWFSTSWISSLVPANLLGDGVVDTYGLSVHVADAHGVIDAGGLRTYAIGAFFMLVAMAMVFRDTYLIIKTAEGRTWFARGATPFQQDVTRMVREIGIFLLLTIVIGFIVCAVGTLALGHGMVTYVLNVTMLMLGLLMLCISQVFAQGEVMRQDVEGLV</sequence>
<dbReference type="Proteomes" id="UP000029074">
    <property type="component" value="Unassembled WGS sequence"/>
</dbReference>
<feature type="transmembrane region" description="Helical" evidence="1">
    <location>
        <begin position="12"/>
        <end position="36"/>
    </location>
</feature>
<reference evidence="3 5" key="2">
    <citation type="submission" date="2014-03" db="EMBL/GenBank/DDBJ databases">
        <title>Genomics of Bifidobacteria.</title>
        <authorList>
            <person name="Ventura M."/>
            <person name="Milani C."/>
            <person name="Lugli G.A."/>
        </authorList>
    </citation>
    <scope>NUCLEOTIDE SEQUENCE [LARGE SCALE GENOMIC DNA]</scope>
    <source>
        <strain evidence="3 5">LMG 11596</strain>
    </source>
</reference>
<proteinExistence type="predicted"/>
<evidence type="ECO:0000313" key="3">
    <source>
        <dbReference type="EMBL" id="KFI58674.1"/>
    </source>
</evidence>
<feature type="transmembrane region" description="Helical" evidence="1">
    <location>
        <begin position="76"/>
        <end position="94"/>
    </location>
</feature>
<keyword evidence="1" id="KW-0812">Transmembrane</keyword>
<protein>
    <submittedName>
        <fullName evidence="3">Putative cytochrome oxidase assembly protein</fullName>
    </submittedName>
</protein>
<evidence type="ECO:0000256" key="1">
    <source>
        <dbReference type="SAM" id="Phobius"/>
    </source>
</evidence>
<evidence type="ECO:0000313" key="5">
    <source>
        <dbReference type="Proteomes" id="UP000029074"/>
    </source>
</evidence>
<dbReference type="AlphaFoldDB" id="D1NSF7"/>
<gene>
    <name evidence="3" type="ORF">BGLCM_0965</name>
    <name evidence="2" type="ORF">BIFGAL_02714</name>
</gene>
<dbReference type="EMBL" id="ABXB03000001">
    <property type="protein sequence ID" value="EFA23609.1"/>
    <property type="molecule type" value="Genomic_DNA"/>
</dbReference>
<dbReference type="OrthoDB" id="2003592at2"/>
<feature type="transmembrane region" description="Helical" evidence="1">
    <location>
        <begin position="157"/>
        <end position="178"/>
    </location>
</feature>
<reference evidence="2 4" key="1">
    <citation type="submission" date="2009-11" db="EMBL/GenBank/DDBJ databases">
        <authorList>
            <person name="Weinstock G."/>
            <person name="Sodergren E."/>
            <person name="Clifton S."/>
            <person name="Fulton L."/>
            <person name="Fulton B."/>
            <person name="Courtney L."/>
            <person name="Fronick C."/>
            <person name="Harrison M."/>
            <person name="Strong C."/>
            <person name="Farmer C."/>
            <person name="Delahaunty K."/>
            <person name="Markovic C."/>
            <person name="Hall O."/>
            <person name="Minx P."/>
            <person name="Tomlinson C."/>
            <person name="Mitreva M."/>
            <person name="Nelson J."/>
            <person name="Hou S."/>
            <person name="Wollam A."/>
            <person name="Pepin K.H."/>
            <person name="Johnson M."/>
            <person name="Bhonagiri V."/>
            <person name="Nash W.E."/>
            <person name="Warren W."/>
            <person name="Chinwalla A."/>
            <person name="Mardis E.R."/>
            <person name="Wilson R.K."/>
        </authorList>
    </citation>
    <scope>NUCLEOTIDE SEQUENCE [LARGE SCALE GENOMIC DNA]</scope>
    <source>
        <strain evidence="2 4">DSM 20093</strain>
    </source>
</reference>
<dbReference type="Proteomes" id="UP000003656">
    <property type="component" value="Unassembled WGS sequence"/>
</dbReference>
<evidence type="ECO:0000313" key="2">
    <source>
        <dbReference type="EMBL" id="EFA23609.1"/>
    </source>
</evidence>
<keyword evidence="1" id="KW-0472">Membrane</keyword>
<accession>D1NSF7</accession>
<dbReference type="EMBL" id="JGYW01000005">
    <property type="protein sequence ID" value="KFI58674.1"/>
    <property type="molecule type" value="Genomic_DNA"/>
</dbReference>
<keyword evidence="1" id="KW-1133">Transmembrane helix</keyword>
<comment type="caution">
    <text evidence="2">The sequence shown here is derived from an EMBL/GenBank/DDBJ whole genome shotgun (WGS) entry which is preliminary data.</text>
</comment>